<dbReference type="InParanoid" id="A0A0C3AZR9"/>
<protein>
    <submittedName>
        <fullName evidence="1">Uncharacterized protein</fullName>
    </submittedName>
</protein>
<keyword evidence="2" id="KW-1185">Reference proteome</keyword>
<evidence type="ECO:0000313" key="1">
    <source>
        <dbReference type="EMBL" id="KIM70492.1"/>
    </source>
</evidence>
<dbReference type="AlphaFoldDB" id="A0A0C3AZR9"/>
<reference evidence="1 2" key="1">
    <citation type="submission" date="2014-04" db="EMBL/GenBank/DDBJ databases">
        <authorList>
            <consortium name="DOE Joint Genome Institute"/>
            <person name="Kuo A."/>
            <person name="Kohler A."/>
            <person name="Nagy L.G."/>
            <person name="Floudas D."/>
            <person name="Copeland A."/>
            <person name="Barry K.W."/>
            <person name="Cichocki N."/>
            <person name="Veneault-Fourrey C."/>
            <person name="LaButti K."/>
            <person name="Lindquist E.A."/>
            <person name="Lipzen A."/>
            <person name="Lundell T."/>
            <person name="Morin E."/>
            <person name="Murat C."/>
            <person name="Sun H."/>
            <person name="Tunlid A."/>
            <person name="Henrissat B."/>
            <person name="Grigoriev I.V."/>
            <person name="Hibbett D.S."/>
            <person name="Martin F."/>
            <person name="Nordberg H.P."/>
            <person name="Cantor M.N."/>
            <person name="Hua S.X."/>
        </authorList>
    </citation>
    <scope>NUCLEOTIDE SEQUENCE [LARGE SCALE GENOMIC DNA]</scope>
    <source>
        <strain evidence="1 2">Foug A</strain>
    </source>
</reference>
<organism evidence="1 2">
    <name type="scientific">Scleroderma citrinum Foug A</name>
    <dbReference type="NCBI Taxonomy" id="1036808"/>
    <lineage>
        <taxon>Eukaryota</taxon>
        <taxon>Fungi</taxon>
        <taxon>Dikarya</taxon>
        <taxon>Basidiomycota</taxon>
        <taxon>Agaricomycotina</taxon>
        <taxon>Agaricomycetes</taxon>
        <taxon>Agaricomycetidae</taxon>
        <taxon>Boletales</taxon>
        <taxon>Sclerodermatineae</taxon>
        <taxon>Sclerodermataceae</taxon>
        <taxon>Scleroderma</taxon>
    </lineage>
</organism>
<dbReference type="EMBL" id="KN822004">
    <property type="protein sequence ID" value="KIM70492.1"/>
    <property type="molecule type" value="Genomic_DNA"/>
</dbReference>
<sequence length="95" mass="11100">MMPSKVTYQRETLHIWPRRQFLETAQLEAGPRVRLSEFPDLEHIQPDALPDDRKRVHKPLVSCYTEPPDNLEEKGGSNGSLHIIADHRHQYTIFL</sequence>
<accession>A0A0C3AZR9</accession>
<dbReference type="Proteomes" id="UP000053989">
    <property type="component" value="Unassembled WGS sequence"/>
</dbReference>
<proteinExistence type="predicted"/>
<evidence type="ECO:0000313" key="2">
    <source>
        <dbReference type="Proteomes" id="UP000053989"/>
    </source>
</evidence>
<gene>
    <name evidence="1" type="ORF">SCLCIDRAFT_152357</name>
</gene>
<name>A0A0C3AZR9_9AGAM</name>
<dbReference type="HOGENOM" id="CLU_2374009_0_0_1"/>
<reference evidence="2" key="2">
    <citation type="submission" date="2015-01" db="EMBL/GenBank/DDBJ databases">
        <title>Evolutionary Origins and Diversification of the Mycorrhizal Mutualists.</title>
        <authorList>
            <consortium name="DOE Joint Genome Institute"/>
            <consortium name="Mycorrhizal Genomics Consortium"/>
            <person name="Kohler A."/>
            <person name="Kuo A."/>
            <person name="Nagy L.G."/>
            <person name="Floudas D."/>
            <person name="Copeland A."/>
            <person name="Barry K.W."/>
            <person name="Cichocki N."/>
            <person name="Veneault-Fourrey C."/>
            <person name="LaButti K."/>
            <person name="Lindquist E.A."/>
            <person name="Lipzen A."/>
            <person name="Lundell T."/>
            <person name="Morin E."/>
            <person name="Murat C."/>
            <person name="Riley R."/>
            <person name="Ohm R."/>
            <person name="Sun H."/>
            <person name="Tunlid A."/>
            <person name="Henrissat B."/>
            <person name="Grigoriev I.V."/>
            <person name="Hibbett D.S."/>
            <person name="Martin F."/>
        </authorList>
    </citation>
    <scope>NUCLEOTIDE SEQUENCE [LARGE SCALE GENOMIC DNA]</scope>
    <source>
        <strain evidence="2">Foug A</strain>
    </source>
</reference>